<dbReference type="EMBL" id="AM920433">
    <property type="protein sequence ID" value="CAP94499.1"/>
    <property type="molecule type" value="Genomic_DNA"/>
</dbReference>
<evidence type="ECO:0000313" key="1">
    <source>
        <dbReference type="EMBL" id="CAP94499.1"/>
    </source>
</evidence>
<dbReference type="AlphaFoldDB" id="B6HCZ6"/>
<dbReference type="VEuPathDB" id="FungiDB:PCH_Pc18g02750"/>
<reference evidence="1 2" key="1">
    <citation type="journal article" date="2008" name="Nat. Biotechnol.">
        <title>Genome sequencing and analysis of the filamentous fungus Penicillium chrysogenum.</title>
        <authorList>
            <person name="van den Berg M.A."/>
            <person name="Albang R."/>
            <person name="Albermann K."/>
            <person name="Badger J.H."/>
            <person name="Daran J.-M."/>
            <person name="Driessen A.J.M."/>
            <person name="Garcia-Estrada C."/>
            <person name="Fedorova N.D."/>
            <person name="Harris D.M."/>
            <person name="Heijne W.H.M."/>
            <person name="Joardar V.S."/>
            <person name="Kiel J.A.K.W."/>
            <person name="Kovalchuk A."/>
            <person name="Martin J.F."/>
            <person name="Nierman W.C."/>
            <person name="Nijland J.G."/>
            <person name="Pronk J.T."/>
            <person name="Roubos J.A."/>
            <person name="van der Klei I.J."/>
            <person name="van Peij N.N.M.E."/>
            <person name="Veenhuis M."/>
            <person name="von Doehren H."/>
            <person name="Wagner C."/>
            <person name="Wortman J.R."/>
            <person name="Bovenberg R.A.L."/>
        </authorList>
    </citation>
    <scope>NUCLEOTIDE SEQUENCE [LARGE SCALE GENOMIC DNA]</scope>
    <source>
        <strain evidence="2">ATCC 28089 / DSM 1075 / NRRL 1951 / Wisconsin 54-1255</strain>
    </source>
</reference>
<protein>
    <submittedName>
        <fullName evidence="1">Pc18g02750 protein</fullName>
    </submittedName>
</protein>
<name>B6HCZ6_PENRW</name>
<keyword evidence="2" id="KW-1185">Reference proteome</keyword>
<dbReference type="OrthoDB" id="2104739at2759"/>
<sequence length="136" mass="15226">MGSLPNITVRYGNPRSRIDSYVPVGEAIRNAENILKPSLHALLEWLPPGGRDHHARIILNARSDKDLWEHFWNVCCYLAAPKTKPAHHSAVASTLTEPQGRLKEFSQPLLRRDNHCCVVSCLLTILANYLGTYLGS</sequence>
<evidence type="ECO:0000313" key="2">
    <source>
        <dbReference type="Proteomes" id="UP000000724"/>
    </source>
</evidence>
<accession>B6HCZ6</accession>
<dbReference type="HOGENOM" id="CLU_1876126_0_0_1"/>
<dbReference type="Proteomes" id="UP000000724">
    <property type="component" value="Contig Pc00c18"/>
</dbReference>
<dbReference type="BioCyc" id="PCHR:PC18G02750-MONOMER"/>
<organism evidence="1 2">
    <name type="scientific">Penicillium rubens (strain ATCC 28089 / DSM 1075 / NRRL 1951 / Wisconsin 54-1255)</name>
    <name type="common">Penicillium chrysogenum</name>
    <dbReference type="NCBI Taxonomy" id="500485"/>
    <lineage>
        <taxon>Eukaryota</taxon>
        <taxon>Fungi</taxon>
        <taxon>Dikarya</taxon>
        <taxon>Ascomycota</taxon>
        <taxon>Pezizomycotina</taxon>
        <taxon>Eurotiomycetes</taxon>
        <taxon>Eurotiomycetidae</taxon>
        <taxon>Eurotiales</taxon>
        <taxon>Aspergillaceae</taxon>
        <taxon>Penicillium</taxon>
        <taxon>Penicillium chrysogenum species complex</taxon>
    </lineage>
</organism>
<gene>
    <name evidence="1" type="ORF">Pc18g02750</name>
    <name evidence="1" type="ORF">PCH_Pc18g02750</name>
</gene>
<proteinExistence type="predicted"/>